<sequence length="220" mass="24077">MSAADVVDDLAAQRSDDALAAVRKRLAPGEEALGVRMGLLFDVAKAHADLPLPEVHALLDHPAYEPRMAAFCILDFRARRRLSDDERRALYDVYLDRHDQITTWDMVDRAAPRVVGGYLAGRDLAPLRDLARSADPLRRRTAVTAPLYLVRYGADADLAPSLAVAADVCADPDPVVHKAVGILLKHAGERDPAAVLAFLDRHEAAMPRAAVRLAREKLPK</sequence>
<dbReference type="SUPFAM" id="SSF48371">
    <property type="entry name" value="ARM repeat"/>
    <property type="match status" value="1"/>
</dbReference>
<dbReference type="CDD" id="cd06561">
    <property type="entry name" value="AlkD_like"/>
    <property type="match status" value="1"/>
</dbReference>
<dbReference type="Proteomes" id="UP000473525">
    <property type="component" value="Unassembled WGS sequence"/>
</dbReference>
<accession>A0A6L6XT42</accession>
<proteinExistence type="predicted"/>
<dbReference type="EMBL" id="WSEK01000004">
    <property type="protein sequence ID" value="MVQ49646.1"/>
    <property type="molecule type" value="Genomic_DNA"/>
</dbReference>
<comment type="caution">
    <text evidence="1">The sequence shown here is derived from an EMBL/GenBank/DDBJ whole genome shotgun (WGS) entry which is preliminary data.</text>
</comment>
<dbReference type="Pfam" id="PF08713">
    <property type="entry name" value="DNA_alkylation"/>
    <property type="match status" value="1"/>
</dbReference>
<dbReference type="InterPro" id="IPR014825">
    <property type="entry name" value="DNA_alkylation"/>
</dbReference>
<protein>
    <submittedName>
        <fullName evidence="1">DNA alkylation repair protein</fullName>
    </submittedName>
</protein>
<keyword evidence="2" id="KW-1185">Reference proteome</keyword>
<dbReference type="RefSeq" id="WP_181645180.1">
    <property type="nucleotide sequence ID" value="NZ_WSEK01000004.1"/>
</dbReference>
<gene>
    <name evidence="1" type="ORF">GON03_10680</name>
</gene>
<organism evidence="1 2">
    <name type="scientific">Nocardioides agri</name>
    <dbReference type="NCBI Taxonomy" id="2682843"/>
    <lineage>
        <taxon>Bacteria</taxon>
        <taxon>Bacillati</taxon>
        <taxon>Actinomycetota</taxon>
        <taxon>Actinomycetes</taxon>
        <taxon>Propionibacteriales</taxon>
        <taxon>Nocardioidaceae</taxon>
        <taxon>Nocardioides</taxon>
    </lineage>
</organism>
<dbReference type="Gene3D" id="1.25.10.90">
    <property type="match status" value="1"/>
</dbReference>
<dbReference type="InterPro" id="IPR016024">
    <property type="entry name" value="ARM-type_fold"/>
</dbReference>
<evidence type="ECO:0000313" key="1">
    <source>
        <dbReference type="EMBL" id="MVQ49646.1"/>
    </source>
</evidence>
<reference evidence="1 2" key="1">
    <citation type="submission" date="2019-12" db="EMBL/GenBank/DDBJ databases">
        <authorList>
            <person name="Huq M.A."/>
        </authorList>
    </citation>
    <scope>NUCLEOTIDE SEQUENCE [LARGE SCALE GENOMIC DNA]</scope>
    <source>
        <strain evidence="1 2">MAH-18</strain>
    </source>
</reference>
<evidence type="ECO:0000313" key="2">
    <source>
        <dbReference type="Proteomes" id="UP000473525"/>
    </source>
</evidence>
<dbReference type="PANTHER" id="PTHR34070:SF1">
    <property type="entry name" value="DNA ALKYLATION REPAIR PROTEIN"/>
    <property type="match status" value="1"/>
</dbReference>
<dbReference type="AlphaFoldDB" id="A0A6L6XT42"/>
<name>A0A6L6XT42_9ACTN</name>
<dbReference type="PANTHER" id="PTHR34070">
    <property type="entry name" value="ARMADILLO-TYPE FOLD"/>
    <property type="match status" value="1"/>
</dbReference>